<comment type="catalytic activity">
    <reaction evidence="4">
        <text>N(6)-[(R)-lipoyl]-L-lysyl-[protein] + 3-methyl-2-oxobutanoate + H(+) = N(6)-[(R)-S(8)-2-methylpropanoyldihydrolipoyl]-L-lysyl-[protein] + CO2</text>
        <dbReference type="Rhea" id="RHEA:13457"/>
        <dbReference type="Rhea" id="RHEA-COMP:10474"/>
        <dbReference type="Rhea" id="RHEA-COMP:10497"/>
        <dbReference type="ChEBI" id="CHEBI:11851"/>
        <dbReference type="ChEBI" id="CHEBI:15378"/>
        <dbReference type="ChEBI" id="CHEBI:16526"/>
        <dbReference type="ChEBI" id="CHEBI:83099"/>
        <dbReference type="ChEBI" id="CHEBI:83142"/>
        <dbReference type="EC" id="1.2.4.4"/>
    </reaction>
</comment>
<name>A0A183UI16_TOXCA</name>
<protein>
    <recommendedName>
        <fullName evidence="4">2-oxoisovalerate dehydrogenase subunit alpha</fullName>
        <ecNumber evidence="4">1.2.4.4</ecNumber>
    </recommendedName>
    <alternativeName>
        <fullName evidence="4">Branched-chain alpha-keto acid dehydrogenase E1 component alpha chain</fullName>
    </alternativeName>
</protein>
<dbReference type="Pfam" id="PF00676">
    <property type="entry name" value="E1_dh"/>
    <property type="match status" value="1"/>
</dbReference>
<dbReference type="InterPro" id="IPR029061">
    <property type="entry name" value="THDP-binding"/>
</dbReference>
<evidence type="ECO:0000313" key="6">
    <source>
        <dbReference type="EMBL" id="VDM39457.1"/>
    </source>
</evidence>
<evidence type="ECO:0000313" key="8">
    <source>
        <dbReference type="WBParaSite" id="TCNE_0000813601-mRNA-1"/>
    </source>
</evidence>
<dbReference type="WBParaSite" id="TCNE_0000813601-mRNA-1">
    <property type="protein sequence ID" value="TCNE_0000813601-mRNA-1"/>
    <property type="gene ID" value="TCNE_0000813601"/>
</dbReference>
<dbReference type="GO" id="GO:0009083">
    <property type="term" value="P:branched-chain amino acid catabolic process"/>
    <property type="evidence" value="ECO:0007669"/>
    <property type="project" value="TreeGrafter"/>
</dbReference>
<organism evidence="7 8">
    <name type="scientific">Toxocara canis</name>
    <name type="common">Canine roundworm</name>
    <dbReference type="NCBI Taxonomy" id="6265"/>
    <lineage>
        <taxon>Eukaryota</taxon>
        <taxon>Metazoa</taxon>
        <taxon>Ecdysozoa</taxon>
        <taxon>Nematoda</taxon>
        <taxon>Chromadorea</taxon>
        <taxon>Rhabditida</taxon>
        <taxon>Spirurina</taxon>
        <taxon>Ascaridomorpha</taxon>
        <taxon>Ascaridoidea</taxon>
        <taxon>Toxocaridae</taxon>
        <taxon>Toxocara</taxon>
    </lineage>
</organism>
<evidence type="ECO:0000259" key="5">
    <source>
        <dbReference type="Pfam" id="PF00676"/>
    </source>
</evidence>
<dbReference type="EC" id="1.2.4.4" evidence="4"/>
<dbReference type="AlphaFoldDB" id="A0A183UI16"/>
<keyword evidence="7" id="KW-1185">Reference proteome</keyword>
<comment type="function">
    <text evidence="4">The branched-chain alpha-keto dehydrogenase complex catalyzes the overall conversion of alpha-keto acids to acyl-CoA and CO(2). It contains multiple copies of three enzymatic components: branched-chain alpha-keto acid decarboxylase (E1), lipoamide acyltransferase (E2) and lipoamide dehydrogenase (E3).</text>
</comment>
<keyword evidence="2" id="KW-0809">Transit peptide</keyword>
<dbReference type="GO" id="GO:0003863">
    <property type="term" value="F:branched-chain 2-oxo acid dehydrogenase activity"/>
    <property type="evidence" value="ECO:0007669"/>
    <property type="project" value="UniProtKB-EC"/>
</dbReference>
<dbReference type="Proteomes" id="UP000050794">
    <property type="component" value="Unassembled WGS sequence"/>
</dbReference>
<dbReference type="InterPro" id="IPR001017">
    <property type="entry name" value="DH_E1"/>
</dbReference>
<dbReference type="EMBL" id="UYWY01019833">
    <property type="protein sequence ID" value="VDM39457.1"/>
    <property type="molecule type" value="Genomic_DNA"/>
</dbReference>
<dbReference type="PANTHER" id="PTHR43380:SF1">
    <property type="entry name" value="2-OXOISOVALERATE DEHYDROGENASE SUBUNIT ALPHA, MITOCHONDRIAL"/>
    <property type="match status" value="1"/>
</dbReference>
<keyword evidence="3 4" id="KW-0560">Oxidoreductase</keyword>
<reference evidence="8" key="1">
    <citation type="submission" date="2016-06" db="UniProtKB">
        <authorList>
            <consortium name="WormBaseParasite"/>
        </authorList>
    </citation>
    <scope>IDENTIFICATION</scope>
</reference>
<sequence length="172" mass="20245">MRTWHSSMWSARYAFAYLALLYVKCQVGICVPGTTLCEVPGRHMRTWHSSMWSARYAYAYLALLYVKCQEVLRPAGDLEKWNTLVNPIARFKKYLIKQNFWSEQDETDWMKKAKEDVLAAFAKASKAKFPSIDNLFSDVYKKETKNLKRQKEELYEHLSAFGDNYPINQHLK</sequence>
<dbReference type="PANTHER" id="PTHR43380">
    <property type="entry name" value="2-OXOISOVALERATE DEHYDROGENASE SUBUNIT ALPHA, MITOCHONDRIAL"/>
    <property type="match status" value="1"/>
</dbReference>
<dbReference type="InterPro" id="IPR050771">
    <property type="entry name" value="Alpha-ketoacid_DH_E1_comp"/>
</dbReference>
<evidence type="ECO:0000256" key="4">
    <source>
        <dbReference type="RuleBase" id="RU365014"/>
    </source>
</evidence>
<reference evidence="6 7" key="2">
    <citation type="submission" date="2018-11" db="EMBL/GenBank/DDBJ databases">
        <authorList>
            <consortium name="Pathogen Informatics"/>
        </authorList>
    </citation>
    <scope>NUCLEOTIDE SEQUENCE [LARGE SCALE GENOMIC DNA]</scope>
</reference>
<comment type="similarity">
    <text evidence="1 4">Belongs to the BCKDHA family.</text>
</comment>
<evidence type="ECO:0000256" key="1">
    <source>
        <dbReference type="ARBA" id="ARBA00008646"/>
    </source>
</evidence>
<dbReference type="SUPFAM" id="SSF52518">
    <property type="entry name" value="Thiamin diphosphate-binding fold (THDP-binding)"/>
    <property type="match status" value="1"/>
</dbReference>
<proteinExistence type="inferred from homology"/>
<gene>
    <name evidence="6" type="ORF">TCNE_LOCUS8136</name>
</gene>
<accession>A0A183UI16</accession>
<keyword evidence="4" id="KW-0786">Thiamine pyrophosphate</keyword>
<evidence type="ECO:0000256" key="3">
    <source>
        <dbReference type="ARBA" id="ARBA00023002"/>
    </source>
</evidence>
<comment type="cofactor">
    <cofactor evidence="4">
        <name>thiamine diphosphate</name>
        <dbReference type="ChEBI" id="CHEBI:58937"/>
    </cofactor>
</comment>
<evidence type="ECO:0000256" key="2">
    <source>
        <dbReference type="ARBA" id="ARBA00022946"/>
    </source>
</evidence>
<evidence type="ECO:0000313" key="7">
    <source>
        <dbReference type="Proteomes" id="UP000050794"/>
    </source>
</evidence>
<feature type="domain" description="Dehydrogenase E1 component" evidence="5">
    <location>
        <begin position="73"/>
        <end position="131"/>
    </location>
</feature>
<dbReference type="Gene3D" id="3.40.50.970">
    <property type="match status" value="1"/>
</dbReference>